<dbReference type="EMBL" id="LNZH02000216">
    <property type="protein sequence ID" value="OCB84314.1"/>
    <property type="molecule type" value="Genomic_DNA"/>
</dbReference>
<accession>A0A9Q5HR26</accession>
<dbReference type="PANTHER" id="PTHR12022">
    <property type="entry name" value="UBIQUINOL-CYTOCHROME C REDUCTASE COMPLEX 14 KD PROTEIN"/>
    <property type="match status" value="1"/>
</dbReference>
<keyword evidence="3" id="KW-0813">Transport</keyword>
<keyword evidence="7" id="KW-0496">Mitochondrion</keyword>
<keyword evidence="6" id="KW-0249">Electron transport</keyword>
<evidence type="ECO:0000256" key="8">
    <source>
        <dbReference type="ARBA" id="ARBA00023136"/>
    </source>
</evidence>
<evidence type="ECO:0000256" key="9">
    <source>
        <dbReference type="ARBA" id="ARBA00031684"/>
    </source>
</evidence>
<name>A0A9Q5HR26_SANBA</name>
<evidence type="ECO:0000256" key="6">
    <source>
        <dbReference type="ARBA" id="ARBA00022982"/>
    </source>
</evidence>
<evidence type="ECO:0000256" key="3">
    <source>
        <dbReference type="ARBA" id="ARBA00022448"/>
    </source>
</evidence>
<evidence type="ECO:0000256" key="7">
    <source>
        <dbReference type="ARBA" id="ARBA00023128"/>
    </source>
</evidence>
<dbReference type="OrthoDB" id="425749at2759"/>
<dbReference type="InterPro" id="IPR036544">
    <property type="entry name" value="QCR7_sf"/>
</dbReference>
<dbReference type="PANTHER" id="PTHR12022:SF0">
    <property type="entry name" value="CYTOCHROME B-C1 COMPLEX SUBUNIT 7"/>
    <property type="match status" value="1"/>
</dbReference>
<organism evidence="10 11">
    <name type="scientific">Sanghuangporus baumii</name>
    <name type="common">Phellinus baumii</name>
    <dbReference type="NCBI Taxonomy" id="108892"/>
    <lineage>
        <taxon>Eukaryota</taxon>
        <taxon>Fungi</taxon>
        <taxon>Dikarya</taxon>
        <taxon>Basidiomycota</taxon>
        <taxon>Agaricomycotina</taxon>
        <taxon>Agaricomycetes</taxon>
        <taxon>Hymenochaetales</taxon>
        <taxon>Hymenochaetaceae</taxon>
        <taxon>Sanghuangporus</taxon>
    </lineage>
</organism>
<dbReference type="FunFam" id="1.10.1090.10:FF:000001">
    <property type="entry name" value="Cytochrome b-c1 complex subunit 7"/>
    <property type="match status" value="1"/>
</dbReference>
<dbReference type="Proteomes" id="UP000757232">
    <property type="component" value="Unassembled WGS sequence"/>
</dbReference>
<dbReference type="GO" id="GO:0006122">
    <property type="term" value="P:mitochondrial electron transport, ubiquinol to cytochrome c"/>
    <property type="evidence" value="ECO:0007669"/>
    <property type="project" value="InterPro"/>
</dbReference>
<dbReference type="InterPro" id="IPR003197">
    <property type="entry name" value="QCR7"/>
</dbReference>
<evidence type="ECO:0000313" key="11">
    <source>
        <dbReference type="Proteomes" id="UP000757232"/>
    </source>
</evidence>
<dbReference type="Gene3D" id="1.10.1090.10">
    <property type="entry name" value="Cytochrome b-c1 complex subunit 7"/>
    <property type="match status" value="1"/>
</dbReference>
<dbReference type="GO" id="GO:0045275">
    <property type="term" value="C:respiratory chain complex III"/>
    <property type="evidence" value="ECO:0007669"/>
    <property type="project" value="InterPro"/>
</dbReference>
<comment type="subcellular location">
    <subcellularLocation>
        <location evidence="1">Mitochondrion inner membrane</location>
        <topology evidence="1">Peripheral membrane protein</topology>
        <orientation evidence="1">Matrix side</orientation>
    </subcellularLocation>
</comment>
<evidence type="ECO:0000313" key="10">
    <source>
        <dbReference type="EMBL" id="OCB84314.1"/>
    </source>
</evidence>
<sequence length="129" mass="15498">MTIFGPLGLSFAPQIRKSPSLYRLFKPFADWYAQVAGYRQMGLRYDDLLLEERDDVQKALGRLSEREAYDRIYRFRVASQASVIHKNLPKEQWVKPEEDVRYLKPHVEEVWKEDLERAKWNNVQVQRKR</sequence>
<reference evidence="10" key="1">
    <citation type="submission" date="2016-06" db="EMBL/GenBank/DDBJ databases">
        <title>Draft Genome sequence of the fungus Inonotus baumii.</title>
        <authorList>
            <person name="Zhu H."/>
            <person name="Lin W."/>
        </authorList>
    </citation>
    <scope>NUCLEOTIDE SEQUENCE</scope>
    <source>
        <strain evidence="10">821</strain>
    </source>
</reference>
<gene>
    <name evidence="10" type="ORF">A7U60_g8994</name>
</gene>
<dbReference type="GO" id="GO:0005743">
    <property type="term" value="C:mitochondrial inner membrane"/>
    <property type="evidence" value="ECO:0007669"/>
    <property type="project" value="UniProtKB-SubCell"/>
</dbReference>
<comment type="caution">
    <text evidence="10">The sequence shown here is derived from an EMBL/GenBank/DDBJ whole genome shotgun (WGS) entry which is preliminary data.</text>
</comment>
<dbReference type="SUPFAM" id="SSF81524">
    <property type="entry name" value="14 kDa protein of cytochrome bc1 complex (Ubiquinol-cytochrome c reductase)"/>
    <property type="match status" value="1"/>
</dbReference>
<keyword evidence="8" id="KW-0472">Membrane</keyword>
<keyword evidence="11" id="KW-1185">Reference proteome</keyword>
<evidence type="ECO:0000256" key="4">
    <source>
        <dbReference type="ARBA" id="ARBA00022660"/>
    </source>
</evidence>
<keyword evidence="4" id="KW-0679">Respiratory chain</keyword>
<comment type="similarity">
    <text evidence="2">Belongs to the UQCRB/QCR7 family.</text>
</comment>
<evidence type="ECO:0000256" key="2">
    <source>
        <dbReference type="ARBA" id="ARBA00008554"/>
    </source>
</evidence>
<evidence type="ECO:0000256" key="5">
    <source>
        <dbReference type="ARBA" id="ARBA00022792"/>
    </source>
</evidence>
<keyword evidence="5" id="KW-0999">Mitochondrion inner membrane</keyword>
<dbReference type="Pfam" id="PF02271">
    <property type="entry name" value="UCR_14kD"/>
    <property type="match status" value="1"/>
</dbReference>
<dbReference type="AlphaFoldDB" id="A0A9Q5HR26"/>
<proteinExistence type="inferred from homology"/>
<evidence type="ECO:0000256" key="1">
    <source>
        <dbReference type="ARBA" id="ARBA00004443"/>
    </source>
</evidence>
<protein>
    <recommendedName>
        <fullName evidence="9">Complex III subunit 7</fullName>
    </recommendedName>
</protein>